<proteinExistence type="predicted"/>
<feature type="transmembrane region" description="Helical" evidence="1">
    <location>
        <begin position="43"/>
        <end position="61"/>
    </location>
</feature>
<reference evidence="3" key="1">
    <citation type="journal article" date="2012" name="BMC Genomics">
        <title>Genome sequence of the necrotrophic fungus Penicillium digitatum, the main postharvest pathogen of citrus.</title>
        <authorList>
            <person name="Marcet-Houben M."/>
            <person name="Ballester A.-R."/>
            <person name="de la Fuente B."/>
            <person name="Harries E."/>
            <person name="Marcos J.F."/>
            <person name="Gonzalez-Candelas L."/>
            <person name="Gabaldon T."/>
        </authorList>
    </citation>
    <scope>NUCLEOTIDE SEQUENCE [LARGE SCALE GENOMIC DNA]</scope>
    <source>
        <strain evidence="3">Pd1 / CECT 20795</strain>
    </source>
</reference>
<evidence type="ECO:0000256" key="1">
    <source>
        <dbReference type="SAM" id="Phobius"/>
    </source>
</evidence>
<dbReference type="KEGG" id="pdp:PDIP_60880"/>
<dbReference type="Proteomes" id="UP000009886">
    <property type="component" value="Unassembled WGS sequence"/>
</dbReference>
<comment type="caution">
    <text evidence="2">The sequence shown here is derived from an EMBL/GenBank/DDBJ whole genome shotgun (WGS) entry which is preliminary data.</text>
</comment>
<name>K9FPE9_PEND1</name>
<protein>
    <submittedName>
        <fullName evidence="2">Efflux pump antibiotic resistance protein</fullName>
    </submittedName>
</protein>
<evidence type="ECO:0000313" key="3">
    <source>
        <dbReference type="Proteomes" id="UP000009886"/>
    </source>
</evidence>
<keyword evidence="1" id="KW-1133">Transmembrane helix</keyword>
<feature type="transmembrane region" description="Helical" evidence="1">
    <location>
        <begin position="81"/>
        <end position="103"/>
    </location>
</feature>
<keyword evidence="1" id="KW-0812">Transmembrane</keyword>
<organism evidence="2 3">
    <name type="scientific">Penicillium digitatum (strain Pd1 / CECT 20795)</name>
    <name type="common">Green mold</name>
    <dbReference type="NCBI Taxonomy" id="1170230"/>
    <lineage>
        <taxon>Eukaryota</taxon>
        <taxon>Fungi</taxon>
        <taxon>Dikarya</taxon>
        <taxon>Ascomycota</taxon>
        <taxon>Pezizomycotina</taxon>
        <taxon>Eurotiomycetes</taxon>
        <taxon>Eurotiomycetidae</taxon>
        <taxon>Eurotiales</taxon>
        <taxon>Aspergillaceae</taxon>
        <taxon>Penicillium</taxon>
    </lineage>
</organism>
<accession>K9FPE9</accession>
<dbReference type="EMBL" id="AKCU01000416">
    <property type="protein sequence ID" value="EKV10242.1"/>
    <property type="molecule type" value="Genomic_DNA"/>
</dbReference>
<gene>
    <name evidence="2" type="ORF">PDIP_60880</name>
</gene>
<dbReference type="VEuPathDB" id="FungiDB:PDIP_60880"/>
<evidence type="ECO:0000313" key="2">
    <source>
        <dbReference type="EMBL" id="EKV10242.1"/>
    </source>
</evidence>
<dbReference type="OrthoDB" id="2130629at2759"/>
<keyword evidence="1" id="KW-0472">Membrane</keyword>
<sequence length="115" mass="12356">MYPVRKLRQSSNSTTSVASARPAVACVSCSGLTQGSVASCSPYTYILINVSLALLVGLFFVEGNVLRLLSPNRLLRTPGFTPLMITSFLGFGSFIGCHNVGCLRKGFLKEIPRLV</sequence>
<dbReference type="AlphaFoldDB" id="K9FPE9"/>
<dbReference type="HOGENOM" id="CLU_2109838_0_0_1"/>